<dbReference type="InterPro" id="IPR012337">
    <property type="entry name" value="RNaseH-like_sf"/>
</dbReference>
<protein>
    <recommendedName>
        <fullName evidence="2">HAT C-terminal dimerisation domain-containing protein</fullName>
    </recommendedName>
</protein>
<evidence type="ECO:0000313" key="3">
    <source>
        <dbReference type="EMBL" id="KIK74136.1"/>
    </source>
</evidence>
<gene>
    <name evidence="3" type="ORF">PAXRUDRAFT_176570</name>
</gene>
<sequence length="224" mass="25251">MAWGGPEEQEKEIASGNPNSKNWYDEALKTVKNTVQEYWKDGEASNGDGTMNVAVASSASRNLAPEILESEYDHHWCLLLEQPSHKPDLGWSAELCHYLNDLPDGVSKDMNIVEWWSKHCSTYPTLARIAKDICAIPASSVPCEHLFSAGAKIATDCWSHLGSEMFKELQVMKHTWQDSIVDCAAINSQQSKEVVMEEFKELYEMDMQLVELDKSIDEVVKLLL</sequence>
<organism evidence="3 4">
    <name type="scientific">Paxillus rubicundulus Ve08.2h10</name>
    <dbReference type="NCBI Taxonomy" id="930991"/>
    <lineage>
        <taxon>Eukaryota</taxon>
        <taxon>Fungi</taxon>
        <taxon>Dikarya</taxon>
        <taxon>Basidiomycota</taxon>
        <taxon>Agaricomycotina</taxon>
        <taxon>Agaricomycetes</taxon>
        <taxon>Agaricomycetidae</taxon>
        <taxon>Boletales</taxon>
        <taxon>Paxilineae</taxon>
        <taxon>Paxillaceae</taxon>
        <taxon>Paxillus</taxon>
    </lineage>
</organism>
<dbReference type="Proteomes" id="UP000054538">
    <property type="component" value="Unassembled WGS sequence"/>
</dbReference>
<reference evidence="3 4" key="1">
    <citation type="submission" date="2014-04" db="EMBL/GenBank/DDBJ databases">
        <authorList>
            <consortium name="DOE Joint Genome Institute"/>
            <person name="Kuo A."/>
            <person name="Kohler A."/>
            <person name="Jargeat P."/>
            <person name="Nagy L.G."/>
            <person name="Floudas D."/>
            <person name="Copeland A."/>
            <person name="Barry K.W."/>
            <person name="Cichocki N."/>
            <person name="Veneault-Fourrey C."/>
            <person name="LaButti K."/>
            <person name="Lindquist E.A."/>
            <person name="Lipzen A."/>
            <person name="Lundell T."/>
            <person name="Morin E."/>
            <person name="Murat C."/>
            <person name="Sun H."/>
            <person name="Tunlid A."/>
            <person name="Henrissat B."/>
            <person name="Grigoriev I.V."/>
            <person name="Hibbett D.S."/>
            <person name="Martin F."/>
            <person name="Nordberg H.P."/>
            <person name="Cantor M.N."/>
            <person name="Hua S.X."/>
        </authorList>
    </citation>
    <scope>NUCLEOTIDE SEQUENCE [LARGE SCALE GENOMIC DNA]</scope>
    <source>
        <strain evidence="3 4">Ve08.2h10</strain>
    </source>
</reference>
<dbReference type="Pfam" id="PF05699">
    <property type="entry name" value="Dimer_Tnp_hAT"/>
    <property type="match status" value="1"/>
</dbReference>
<dbReference type="HOGENOM" id="CLU_009123_9_0_1"/>
<feature type="region of interest" description="Disordered" evidence="1">
    <location>
        <begin position="1"/>
        <end position="21"/>
    </location>
</feature>
<proteinExistence type="predicted"/>
<keyword evidence="4" id="KW-1185">Reference proteome</keyword>
<dbReference type="GO" id="GO:0046983">
    <property type="term" value="F:protein dimerization activity"/>
    <property type="evidence" value="ECO:0007669"/>
    <property type="project" value="InterPro"/>
</dbReference>
<feature type="domain" description="HAT C-terminal dimerisation" evidence="2">
    <location>
        <begin position="97"/>
        <end position="173"/>
    </location>
</feature>
<dbReference type="PANTHER" id="PTHR23272:SF184">
    <property type="entry name" value="OS03G0311250 PROTEIN"/>
    <property type="match status" value="1"/>
</dbReference>
<dbReference type="SUPFAM" id="SSF53098">
    <property type="entry name" value="Ribonuclease H-like"/>
    <property type="match status" value="1"/>
</dbReference>
<dbReference type="InParanoid" id="A0A0D0CT06"/>
<dbReference type="PANTHER" id="PTHR23272">
    <property type="entry name" value="BED FINGER-RELATED"/>
    <property type="match status" value="1"/>
</dbReference>
<accession>A0A0D0CT06</accession>
<dbReference type="InterPro" id="IPR008906">
    <property type="entry name" value="HATC_C_dom"/>
</dbReference>
<dbReference type="AlphaFoldDB" id="A0A0D0CT06"/>
<name>A0A0D0CT06_9AGAM</name>
<evidence type="ECO:0000259" key="2">
    <source>
        <dbReference type="Pfam" id="PF05699"/>
    </source>
</evidence>
<evidence type="ECO:0000313" key="4">
    <source>
        <dbReference type="Proteomes" id="UP000054538"/>
    </source>
</evidence>
<reference evidence="4" key="2">
    <citation type="submission" date="2015-01" db="EMBL/GenBank/DDBJ databases">
        <title>Evolutionary Origins and Diversification of the Mycorrhizal Mutualists.</title>
        <authorList>
            <consortium name="DOE Joint Genome Institute"/>
            <consortium name="Mycorrhizal Genomics Consortium"/>
            <person name="Kohler A."/>
            <person name="Kuo A."/>
            <person name="Nagy L.G."/>
            <person name="Floudas D."/>
            <person name="Copeland A."/>
            <person name="Barry K.W."/>
            <person name="Cichocki N."/>
            <person name="Veneault-Fourrey C."/>
            <person name="LaButti K."/>
            <person name="Lindquist E.A."/>
            <person name="Lipzen A."/>
            <person name="Lundell T."/>
            <person name="Morin E."/>
            <person name="Murat C."/>
            <person name="Riley R."/>
            <person name="Ohm R."/>
            <person name="Sun H."/>
            <person name="Tunlid A."/>
            <person name="Henrissat B."/>
            <person name="Grigoriev I.V."/>
            <person name="Hibbett D.S."/>
            <person name="Martin F."/>
        </authorList>
    </citation>
    <scope>NUCLEOTIDE SEQUENCE [LARGE SCALE GENOMIC DNA]</scope>
    <source>
        <strain evidence="4">Ve08.2h10</strain>
    </source>
</reference>
<dbReference type="OrthoDB" id="3262464at2759"/>
<dbReference type="EMBL" id="KN829130">
    <property type="protein sequence ID" value="KIK74136.1"/>
    <property type="molecule type" value="Genomic_DNA"/>
</dbReference>
<evidence type="ECO:0000256" key="1">
    <source>
        <dbReference type="SAM" id="MobiDB-lite"/>
    </source>
</evidence>